<dbReference type="PROSITE" id="PS50893">
    <property type="entry name" value="ABC_TRANSPORTER_2"/>
    <property type="match status" value="1"/>
</dbReference>
<evidence type="ECO:0000256" key="7">
    <source>
        <dbReference type="ARBA" id="ARBA00022989"/>
    </source>
</evidence>
<name>A0A369MNH8_EGGLN</name>
<evidence type="ECO:0000313" key="14">
    <source>
        <dbReference type="EMBL" id="RDB76927.1"/>
    </source>
</evidence>
<keyword evidence="3" id="KW-1003">Cell membrane</keyword>
<evidence type="ECO:0000256" key="5">
    <source>
        <dbReference type="ARBA" id="ARBA00022741"/>
    </source>
</evidence>
<dbReference type="GO" id="GO:0005524">
    <property type="term" value="F:ATP binding"/>
    <property type="evidence" value="ECO:0007669"/>
    <property type="project" value="UniProtKB-KW"/>
</dbReference>
<evidence type="ECO:0000256" key="8">
    <source>
        <dbReference type="ARBA" id="ARBA00023136"/>
    </source>
</evidence>
<evidence type="ECO:0000313" key="13">
    <source>
        <dbReference type="EMBL" id="MVN34034.1"/>
    </source>
</evidence>
<feature type="transmembrane region" description="Helical" evidence="10">
    <location>
        <begin position="58"/>
        <end position="76"/>
    </location>
</feature>
<comment type="subcellular location">
    <subcellularLocation>
        <location evidence="1">Cell inner membrane</location>
        <topology evidence="1">Multi-pass membrane protein</topology>
    </subcellularLocation>
</comment>
<dbReference type="Proteomes" id="UP000253857">
    <property type="component" value="Unassembled WGS sequence"/>
</dbReference>
<dbReference type="PROSITE" id="PS50929">
    <property type="entry name" value="ABC_TM1F"/>
    <property type="match status" value="1"/>
</dbReference>
<dbReference type="FunFam" id="3.40.50.300:FF:000221">
    <property type="entry name" value="Multidrug ABC transporter ATP-binding protein"/>
    <property type="match status" value="1"/>
</dbReference>
<dbReference type="CDD" id="cd07346">
    <property type="entry name" value="ABC_6TM_exporters"/>
    <property type="match status" value="1"/>
</dbReference>
<evidence type="ECO:0000313" key="15">
    <source>
        <dbReference type="EMBL" id="RDB84632.1"/>
    </source>
</evidence>
<sequence length="577" mass="62636">MITLIKTVRTVAGDKAKTLVLPIALSCADSLLHMGMFAVMIAAIINLVAGAFNAELLAFYSGALVVLFVVRAALYVTNYAQTQFRGADITADLRLSIGNHLRRLNLGYFDKNSIGQLASVLTTDVSDFEQTITTSLASFFKVVCFSVLACAFAFAINWLYGLIILAIVVASLPLARLGGRAASKGGVRYRESVHAVISRIIEYINGIKTFKLYNLTGRRFERLDRSFADLKRESIRMELSIMPFSVLFSVATSLIVPLGLVAGTLMFMDGQLDAPRLIAAVMIAVSISSMMTTLGVIYPELNYLAKAAEGIERIQAERPLAYRDGNPRFTSFDVRFDDVRFGYADGKEVLHGVTFTAQPGTRTALVGPSGSGKTTVISLISRFWDASSGSVRVGGHEVRDIAPDALAEQVAVVFQDVYLLADTVANNIRVGKPDATQEEVEAAARAAHCHDFIEALPQGYDTLVGEGGSTLSGGEKQRISIARALIKNAPIVLLDESTSSLDADNEHEINRALDVLMADKTVIVIAHRLDTVERADQILVLDDGRVRERGTHDELLAQGGWYAHAIAEQEKARSWTA</sequence>
<dbReference type="PANTHER" id="PTHR43394:SF1">
    <property type="entry name" value="ATP-BINDING CASSETTE SUB-FAMILY B MEMBER 10, MITOCHONDRIAL"/>
    <property type="match status" value="1"/>
</dbReference>
<evidence type="ECO:0000256" key="9">
    <source>
        <dbReference type="ARBA" id="ARBA00023455"/>
    </source>
</evidence>
<dbReference type="Pfam" id="PF00005">
    <property type="entry name" value="ABC_tran"/>
    <property type="match status" value="1"/>
</dbReference>
<evidence type="ECO:0000256" key="3">
    <source>
        <dbReference type="ARBA" id="ARBA00022475"/>
    </source>
</evidence>
<dbReference type="InterPro" id="IPR027417">
    <property type="entry name" value="P-loop_NTPase"/>
</dbReference>
<dbReference type="PROSITE" id="PS00211">
    <property type="entry name" value="ABC_TRANSPORTER_1"/>
    <property type="match status" value="1"/>
</dbReference>
<dbReference type="InterPro" id="IPR036640">
    <property type="entry name" value="ABC1_TM_sf"/>
</dbReference>
<organism evidence="14 16">
    <name type="scientific">Eggerthella lenta</name>
    <name type="common">Eubacterium lentum</name>
    <dbReference type="NCBI Taxonomy" id="84112"/>
    <lineage>
        <taxon>Bacteria</taxon>
        <taxon>Bacillati</taxon>
        <taxon>Actinomycetota</taxon>
        <taxon>Coriobacteriia</taxon>
        <taxon>Eggerthellales</taxon>
        <taxon>Eggerthellaceae</taxon>
        <taxon>Eggerthella</taxon>
    </lineage>
</organism>
<dbReference type="Gene3D" id="3.40.50.300">
    <property type="entry name" value="P-loop containing nucleotide triphosphate hydrolases"/>
    <property type="match status" value="1"/>
</dbReference>
<dbReference type="RefSeq" id="WP_009607971.1">
    <property type="nucleotide sequence ID" value="NZ_AP025575.1"/>
</dbReference>
<evidence type="ECO:0000313" key="17">
    <source>
        <dbReference type="Proteomes" id="UP000253857"/>
    </source>
</evidence>
<keyword evidence="2" id="KW-0813">Transport</keyword>
<dbReference type="OMA" id="ITLKIYQ"/>
<comment type="caution">
    <text evidence="14">The sequence shown here is derived from an EMBL/GenBank/DDBJ whole genome shotgun (WGS) entry which is preliminary data.</text>
</comment>
<reference evidence="16 17" key="1">
    <citation type="journal article" date="2018" name="Elife">
        <title>Discovery and characterization of a prevalent human gut bacterial enzyme sufficient for the inactivation of a family of plant toxins.</title>
        <authorList>
            <person name="Koppel N."/>
            <person name="Bisanz J.E."/>
            <person name="Pandelia M.E."/>
            <person name="Turnbaugh P.J."/>
            <person name="Balskus E.P."/>
        </authorList>
    </citation>
    <scope>NUCLEOTIDE SEQUENCE [LARGE SCALE GENOMIC DNA]</scope>
    <source>
        <strain evidence="15 17">FAA1-1-60AUCSF</strain>
        <strain evidence="14 16">MR1 #12</strain>
    </source>
</reference>
<dbReference type="InterPro" id="IPR017871">
    <property type="entry name" value="ABC_transporter-like_CS"/>
</dbReference>
<dbReference type="PANTHER" id="PTHR43394">
    <property type="entry name" value="ATP-DEPENDENT PERMEASE MDL1, MITOCHONDRIAL"/>
    <property type="match status" value="1"/>
</dbReference>
<evidence type="ECO:0000259" key="11">
    <source>
        <dbReference type="PROSITE" id="PS50893"/>
    </source>
</evidence>
<dbReference type="InterPro" id="IPR039421">
    <property type="entry name" value="Type_1_exporter"/>
</dbReference>
<dbReference type="InterPro" id="IPR011527">
    <property type="entry name" value="ABC1_TM_dom"/>
</dbReference>
<keyword evidence="7 10" id="KW-1133">Transmembrane helix</keyword>
<dbReference type="Proteomes" id="UP000253752">
    <property type="component" value="Unassembled WGS sequence"/>
</dbReference>
<feature type="transmembrane region" description="Helical" evidence="10">
    <location>
        <begin position="241"/>
        <end position="265"/>
    </location>
</feature>
<evidence type="ECO:0000259" key="12">
    <source>
        <dbReference type="PROSITE" id="PS50929"/>
    </source>
</evidence>
<dbReference type="SMART" id="SM00382">
    <property type="entry name" value="AAA"/>
    <property type="match status" value="1"/>
</dbReference>
<dbReference type="Pfam" id="PF00664">
    <property type="entry name" value="ABC_membrane"/>
    <property type="match status" value="1"/>
</dbReference>
<evidence type="ECO:0000256" key="1">
    <source>
        <dbReference type="ARBA" id="ARBA00004429"/>
    </source>
</evidence>
<feature type="transmembrane region" description="Helical" evidence="10">
    <location>
        <begin position="136"/>
        <end position="156"/>
    </location>
</feature>
<dbReference type="GO" id="GO:0015421">
    <property type="term" value="F:ABC-type oligopeptide transporter activity"/>
    <property type="evidence" value="ECO:0007669"/>
    <property type="project" value="TreeGrafter"/>
</dbReference>
<comment type="similarity">
    <text evidence="9">Belongs to the ABC transporter superfamily. Siderophore-Fe(3+) uptake transporter (SIUT) (TC 3.A.1.21) family.</text>
</comment>
<keyword evidence="8 10" id="KW-0472">Membrane</keyword>
<feature type="transmembrane region" description="Helical" evidence="10">
    <location>
        <begin position="277"/>
        <end position="298"/>
    </location>
</feature>
<evidence type="ECO:0000256" key="4">
    <source>
        <dbReference type="ARBA" id="ARBA00022692"/>
    </source>
</evidence>
<dbReference type="SUPFAM" id="SSF52540">
    <property type="entry name" value="P-loop containing nucleoside triphosphate hydrolases"/>
    <property type="match status" value="1"/>
</dbReference>
<accession>A0A369MNH8</accession>
<dbReference type="EMBL" id="PPTY01000015">
    <property type="protein sequence ID" value="RDB84632.1"/>
    <property type="molecule type" value="Genomic_DNA"/>
</dbReference>
<dbReference type="EMBL" id="WPOM01000034">
    <property type="protein sequence ID" value="MVN34034.1"/>
    <property type="molecule type" value="Genomic_DNA"/>
</dbReference>
<gene>
    <name evidence="15" type="ORF">C1871_09320</name>
    <name evidence="14" type="ORF">C1872_12215</name>
    <name evidence="13" type="ORF">GO726_12795</name>
</gene>
<keyword evidence="6 14" id="KW-0067">ATP-binding</keyword>
<protein>
    <submittedName>
        <fullName evidence="14">ABC transporter ATP-binding protein</fullName>
    </submittedName>
    <submittedName>
        <fullName evidence="13">ATP-binding cassette domain-containing protein</fullName>
    </submittedName>
</protein>
<feature type="transmembrane region" description="Helical" evidence="10">
    <location>
        <begin position="31"/>
        <end position="52"/>
    </location>
</feature>
<dbReference type="GeneID" id="69509804"/>
<dbReference type="Gene3D" id="1.20.1560.10">
    <property type="entry name" value="ABC transporter type 1, transmembrane domain"/>
    <property type="match status" value="1"/>
</dbReference>
<feature type="transmembrane region" description="Helical" evidence="10">
    <location>
        <begin position="162"/>
        <end position="179"/>
    </location>
</feature>
<evidence type="ECO:0000313" key="18">
    <source>
        <dbReference type="Proteomes" id="UP000436429"/>
    </source>
</evidence>
<evidence type="ECO:0000256" key="2">
    <source>
        <dbReference type="ARBA" id="ARBA00022448"/>
    </source>
</evidence>
<dbReference type="SUPFAM" id="SSF90123">
    <property type="entry name" value="ABC transporter transmembrane region"/>
    <property type="match status" value="1"/>
</dbReference>
<feature type="domain" description="ABC transmembrane type-1" evidence="12">
    <location>
        <begin position="36"/>
        <end position="301"/>
    </location>
</feature>
<dbReference type="AlphaFoldDB" id="A0A369MNH8"/>
<dbReference type="InterPro" id="IPR003439">
    <property type="entry name" value="ABC_transporter-like_ATP-bd"/>
</dbReference>
<proteinExistence type="inferred from homology"/>
<evidence type="ECO:0000256" key="6">
    <source>
        <dbReference type="ARBA" id="ARBA00022840"/>
    </source>
</evidence>
<keyword evidence="4 10" id="KW-0812">Transmembrane</keyword>
<feature type="domain" description="ABC transporter" evidence="11">
    <location>
        <begin position="334"/>
        <end position="568"/>
    </location>
</feature>
<keyword evidence="5" id="KW-0547">Nucleotide-binding</keyword>
<evidence type="ECO:0000313" key="16">
    <source>
        <dbReference type="Proteomes" id="UP000253752"/>
    </source>
</evidence>
<evidence type="ECO:0000256" key="10">
    <source>
        <dbReference type="SAM" id="Phobius"/>
    </source>
</evidence>
<dbReference type="EMBL" id="PPTX01000020">
    <property type="protein sequence ID" value="RDB76927.1"/>
    <property type="molecule type" value="Genomic_DNA"/>
</dbReference>
<reference evidence="13 18" key="2">
    <citation type="submission" date="2019-11" db="EMBL/GenBank/DDBJ databases">
        <title>Whole genome shotgun sequencing (WGS) data from Adlercreutzia equolifaciens ResAG-91, Eggerthella lenta MRI-F36, MRI-F37, MRI-F40, ResAG-49, ResAG-88, ResAG-121, ResAG-145, and Gordonibacter sp. ResAG-5, ResAG-26, ResAG-43, ResAG-50, ResAG-59.</title>
        <authorList>
            <person name="Stoll D.A."/>
            <person name="Danylec N."/>
            <person name="Franz C.M.A.P."/>
            <person name="Huch M."/>
        </authorList>
    </citation>
    <scope>NUCLEOTIDE SEQUENCE [LARGE SCALE GENOMIC DNA]</scope>
    <source>
        <strain evidence="13 18">ResAG-88</strain>
    </source>
</reference>
<dbReference type="GO" id="GO:0005886">
    <property type="term" value="C:plasma membrane"/>
    <property type="evidence" value="ECO:0007669"/>
    <property type="project" value="UniProtKB-SubCell"/>
</dbReference>
<dbReference type="GO" id="GO:0016887">
    <property type="term" value="F:ATP hydrolysis activity"/>
    <property type="evidence" value="ECO:0007669"/>
    <property type="project" value="InterPro"/>
</dbReference>
<dbReference type="InterPro" id="IPR003593">
    <property type="entry name" value="AAA+_ATPase"/>
</dbReference>
<dbReference type="Proteomes" id="UP000436429">
    <property type="component" value="Unassembled WGS sequence"/>
</dbReference>